<dbReference type="Gene3D" id="3.40.50.620">
    <property type="entry name" value="HUPs"/>
    <property type="match status" value="1"/>
</dbReference>
<dbReference type="GO" id="GO:0006529">
    <property type="term" value="P:asparagine biosynthetic process"/>
    <property type="evidence" value="ECO:0007669"/>
    <property type="project" value="UniProtKB-KW"/>
</dbReference>
<comment type="similarity">
    <text evidence="2">Belongs to the asparagine synthetase family.</text>
</comment>
<dbReference type="GO" id="GO:0004066">
    <property type="term" value="F:asparagine synthase (glutamine-hydrolyzing) activity"/>
    <property type="evidence" value="ECO:0007669"/>
    <property type="project" value="UniProtKB-EC"/>
</dbReference>
<dbReference type="EMBL" id="JDRY01000044">
    <property type="protein sequence ID" value="KGM98851.1"/>
    <property type="molecule type" value="Genomic_DNA"/>
</dbReference>
<evidence type="ECO:0000313" key="13">
    <source>
        <dbReference type="Proteomes" id="UP000030014"/>
    </source>
</evidence>
<name>A0A0A0IEZ7_CLOBO</name>
<dbReference type="InterPro" id="IPR029055">
    <property type="entry name" value="Ntn_hydrolases_N"/>
</dbReference>
<evidence type="ECO:0000256" key="5">
    <source>
        <dbReference type="ARBA" id="ARBA00022840"/>
    </source>
</evidence>
<evidence type="ECO:0000256" key="1">
    <source>
        <dbReference type="ARBA" id="ARBA00005187"/>
    </source>
</evidence>
<evidence type="ECO:0000259" key="11">
    <source>
        <dbReference type="PROSITE" id="PS51278"/>
    </source>
</evidence>
<evidence type="ECO:0000313" key="12">
    <source>
        <dbReference type="EMBL" id="KGM98851.1"/>
    </source>
</evidence>
<dbReference type="EC" id="6.3.5.4" evidence="3"/>
<gene>
    <name evidence="12" type="ORF">Z955_09970</name>
</gene>
<dbReference type="RefSeq" id="WP_039259663.1">
    <property type="nucleotide sequence ID" value="NZ_JDRY01000044.1"/>
</dbReference>
<dbReference type="InterPro" id="IPR006426">
    <property type="entry name" value="Asn_synth_AEB"/>
</dbReference>
<dbReference type="PANTHER" id="PTHR43284:SF1">
    <property type="entry name" value="ASPARAGINE SYNTHETASE"/>
    <property type="match status" value="1"/>
</dbReference>
<comment type="pathway">
    <text evidence="1">Amino-acid biosynthesis; L-asparagine biosynthesis; L-asparagine from L-aspartate (L-Gln route): step 1/1.</text>
</comment>
<accession>A0A0A0IEZ7</accession>
<evidence type="ECO:0000256" key="6">
    <source>
        <dbReference type="ARBA" id="ARBA00022888"/>
    </source>
</evidence>
<sequence>MCGFLTYFTDKPISKDCIKNLNQLKDLMEHRGPDSNTFFTDSNIYLGFRRLSITAIESGQQPMSYDNNNYRIVFNGEIYNYKELKHELESLGYSFITDSEAEIILAAYKHFNESFVPMLRGMFSFVIWDKYNNCIFAARDPFGIKPFYYLEQENSLICSSEFKILYNLLEKNKNIDLEGLHNYFTFQYVPEPKTIIENINILPPGHTLKKYIFSDAKIKCYHSINFESKPGNTQAKLDNIFSSVKNSIKAHIPTEVPLGTFLSGGVDSTIITTLAKNFNPNIKSFTVGFKENGFNEISLAKNTADKLGIENINKIISAEDVINEITNIVNLMDVPVADPAAIPLYFVSKEAKKHVKVILSGEGADELFAGYNIYNEPHSLSIFNNMPKKLKNILLNISNILPEGTKGKSFIQRGVTPIEKRFIGNAKIFLENEKKLLLKNYNDNFHYTKVTKPFYDKASNLDDITKMQYIDIETWLKGDILTVADKMTMAHSLELRVPFLDYKVLQCAKVLSPEDKLNFNTTKYLFREAFRDIIPNNFINRKKLGFPVPINNWLKNELYDWAKSLLNENITEEYINKNYALNLLEKHRKGNVNYSRHLWTIIIFTLWYKNNFENFQISLVV</sequence>
<protein>
    <recommendedName>
        <fullName evidence="3">asparagine synthase (glutamine-hydrolyzing)</fullName>
        <ecNumber evidence="3">6.3.5.4</ecNumber>
    </recommendedName>
</protein>
<comment type="catalytic activity">
    <reaction evidence="8">
        <text>L-aspartate + L-glutamine + ATP + H2O = L-asparagine + L-glutamate + AMP + diphosphate + H(+)</text>
        <dbReference type="Rhea" id="RHEA:12228"/>
        <dbReference type="ChEBI" id="CHEBI:15377"/>
        <dbReference type="ChEBI" id="CHEBI:15378"/>
        <dbReference type="ChEBI" id="CHEBI:29985"/>
        <dbReference type="ChEBI" id="CHEBI:29991"/>
        <dbReference type="ChEBI" id="CHEBI:30616"/>
        <dbReference type="ChEBI" id="CHEBI:33019"/>
        <dbReference type="ChEBI" id="CHEBI:58048"/>
        <dbReference type="ChEBI" id="CHEBI:58359"/>
        <dbReference type="ChEBI" id="CHEBI:456215"/>
        <dbReference type="EC" id="6.3.5.4"/>
    </reaction>
</comment>
<keyword evidence="9" id="KW-0028">Amino-acid biosynthesis</keyword>
<evidence type="ECO:0000256" key="7">
    <source>
        <dbReference type="ARBA" id="ARBA00022962"/>
    </source>
</evidence>
<dbReference type="InterPro" id="IPR001962">
    <property type="entry name" value="Asn_synthase"/>
</dbReference>
<dbReference type="InterPro" id="IPR051786">
    <property type="entry name" value="ASN_synthetase/amidase"/>
</dbReference>
<keyword evidence="6 9" id="KW-0061">Asparagine biosynthesis</keyword>
<dbReference type="Pfam" id="PF00733">
    <property type="entry name" value="Asn_synthase"/>
    <property type="match status" value="1"/>
</dbReference>
<dbReference type="PANTHER" id="PTHR43284">
    <property type="entry name" value="ASPARAGINE SYNTHETASE (GLUTAMINE-HYDROLYZING)"/>
    <property type="match status" value="1"/>
</dbReference>
<dbReference type="Gene3D" id="3.60.20.10">
    <property type="entry name" value="Glutamine Phosphoribosylpyrophosphate, subunit 1, domain 1"/>
    <property type="match status" value="1"/>
</dbReference>
<dbReference type="GO" id="GO:0005829">
    <property type="term" value="C:cytosol"/>
    <property type="evidence" value="ECO:0007669"/>
    <property type="project" value="TreeGrafter"/>
</dbReference>
<dbReference type="PROSITE" id="PS51278">
    <property type="entry name" value="GATASE_TYPE_2"/>
    <property type="match status" value="1"/>
</dbReference>
<dbReference type="PIRSF" id="PIRSF001589">
    <property type="entry name" value="Asn_synthetase_glu-h"/>
    <property type="match status" value="1"/>
</dbReference>
<evidence type="ECO:0000256" key="3">
    <source>
        <dbReference type="ARBA" id="ARBA00012737"/>
    </source>
</evidence>
<dbReference type="Pfam" id="PF13537">
    <property type="entry name" value="GATase_7"/>
    <property type="match status" value="1"/>
</dbReference>
<dbReference type="CDD" id="cd01991">
    <property type="entry name" value="Asn_synthase_B_C"/>
    <property type="match status" value="1"/>
</dbReference>
<keyword evidence="7 9" id="KW-0315">Glutamine amidotransferase</keyword>
<keyword evidence="4" id="KW-0547">Nucleotide-binding</keyword>
<dbReference type="AlphaFoldDB" id="A0A0A0IEZ7"/>
<dbReference type="Proteomes" id="UP000030014">
    <property type="component" value="Unassembled WGS sequence"/>
</dbReference>
<evidence type="ECO:0000256" key="10">
    <source>
        <dbReference type="PIRSR" id="PIRSR001589-3"/>
    </source>
</evidence>
<feature type="domain" description="Glutamine amidotransferase type-2" evidence="11">
    <location>
        <begin position="2"/>
        <end position="213"/>
    </location>
</feature>
<dbReference type="CDD" id="cd00712">
    <property type="entry name" value="AsnB"/>
    <property type="match status" value="1"/>
</dbReference>
<keyword evidence="5" id="KW-0067">ATP-binding</keyword>
<dbReference type="InterPro" id="IPR033738">
    <property type="entry name" value="AsnB_N"/>
</dbReference>
<dbReference type="InterPro" id="IPR017932">
    <property type="entry name" value="GATase_2_dom"/>
</dbReference>
<dbReference type="SUPFAM" id="SSF52402">
    <property type="entry name" value="Adenine nucleotide alpha hydrolases-like"/>
    <property type="match status" value="1"/>
</dbReference>
<comment type="caution">
    <text evidence="12">The sequence shown here is derived from an EMBL/GenBank/DDBJ whole genome shotgun (WGS) entry which is preliminary data.</text>
</comment>
<organism evidence="12 13">
    <name type="scientific">Clostridium botulinum C/D str. DC5</name>
    <dbReference type="NCBI Taxonomy" id="1443128"/>
    <lineage>
        <taxon>Bacteria</taxon>
        <taxon>Bacillati</taxon>
        <taxon>Bacillota</taxon>
        <taxon>Clostridia</taxon>
        <taxon>Eubacteriales</taxon>
        <taxon>Clostridiaceae</taxon>
        <taxon>Clostridium</taxon>
    </lineage>
</organism>
<evidence type="ECO:0000256" key="4">
    <source>
        <dbReference type="ARBA" id="ARBA00022741"/>
    </source>
</evidence>
<feature type="site" description="Important for beta-aspartyl-AMP intermediate formation" evidence="10">
    <location>
        <position position="362"/>
    </location>
</feature>
<dbReference type="InterPro" id="IPR014729">
    <property type="entry name" value="Rossmann-like_a/b/a_fold"/>
</dbReference>
<evidence type="ECO:0000256" key="9">
    <source>
        <dbReference type="PIRSR" id="PIRSR001589-1"/>
    </source>
</evidence>
<evidence type="ECO:0000256" key="2">
    <source>
        <dbReference type="ARBA" id="ARBA00005752"/>
    </source>
</evidence>
<dbReference type="SUPFAM" id="SSF56235">
    <property type="entry name" value="N-terminal nucleophile aminohydrolases (Ntn hydrolases)"/>
    <property type="match status" value="1"/>
</dbReference>
<dbReference type="GO" id="GO:0005524">
    <property type="term" value="F:ATP binding"/>
    <property type="evidence" value="ECO:0007669"/>
    <property type="project" value="UniProtKB-KW"/>
</dbReference>
<reference evidence="12 13" key="1">
    <citation type="submission" date="2014-01" db="EMBL/GenBank/DDBJ databases">
        <title>Plasmidome dynamics in the species complex Clostridium novyi sensu lato converts strains of independent lineages into distinctly different pathogens.</title>
        <authorList>
            <person name="Skarin H."/>
            <person name="Segerman B."/>
        </authorList>
    </citation>
    <scope>NUCLEOTIDE SEQUENCE [LARGE SCALE GENOMIC DNA]</scope>
    <source>
        <strain evidence="12 13">DC5</strain>
    </source>
</reference>
<proteinExistence type="inferred from homology"/>
<feature type="active site" description="For GATase activity" evidence="9">
    <location>
        <position position="2"/>
    </location>
</feature>
<dbReference type="NCBIfam" id="TIGR01536">
    <property type="entry name" value="asn_synth_AEB"/>
    <property type="match status" value="1"/>
</dbReference>
<evidence type="ECO:0000256" key="8">
    <source>
        <dbReference type="ARBA" id="ARBA00048741"/>
    </source>
</evidence>